<dbReference type="EMBL" id="BGPR01020133">
    <property type="protein sequence ID" value="GBN83893.1"/>
    <property type="molecule type" value="Genomic_DNA"/>
</dbReference>
<feature type="region of interest" description="Disordered" evidence="1">
    <location>
        <begin position="1"/>
        <end position="35"/>
    </location>
</feature>
<comment type="caution">
    <text evidence="3">The sequence shown here is derived from an EMBL/GenBank/DDBJ whole genome shotgun (WGS) entry which is preliminary data.</text>
</comment>
<evidence type="ECO:0000256" key="1">
    <source>
        <dbReference type="SAM" id="MobiDB-lite"/>
    </source>
</evidence>
<reference evidence="3 4" key="1">
    <citation type="journal article" date="2019" name="Sci. Rep.">
        <title>Orb-weaving spider Araneus ventricosus genome elucidates the spidroin gene catalogue.</title>
        <authorList>
            <person name="Kono N."/>
            <person name="Nakamura H."/>
            <person name="Ohtoshi R."/>
            <person name="Moran D.A.P."/>
            <person name="Shinohara A."/>
            <person name="Yoshida Y."/>
            <person name="Fujiwara M."/>
            <person name="Mori M."/>
            <person name="Tomita M."/>
            <person name="Arakawa K."/>
        </authorList>
    </citation>
    <scope>NUCLEOTIDE SEQUENCE [LARGE SCALE GENOMIC DNA]</scope>
</reference>
<dbReference type="AlphaFoldDB" id="A0A4Y2S7M7"/>
<name>A0A4Y2S7M7_ARAVE</name>
<gene>
    <name evidence="3" type="ORF">AVEN_252732_1</name>
    <name evidence="2" type="ORF">AVEN_44561_1</name>
</gene>
<protein>
    <submittedName>
        <fullName evidence="3">Uncharacterized protein</fullName>
    </submittedName>
</protein>
<proteinExistence type="predicted"/>
<accession>A0A4Y2S7M7</accession>
<evidence type="ECO:0000313" key="3">
    <source>
        <dbReference type="EMBL" id="GBN83893.1"/>
    </source>
</evidence>
<evidence type="ECO:0000313" key="2">
    <source>
        <dbReference type="EMBL" id="GBN83094.1"/>
    </source>
</evidence>
<organism evidence="3 4">
    <name type="scientific">Araneus ventricosus</name>
    <name type="common">Orbweaver spider</name>
    <name type="synonym">Epeira ventricosa</name>
    <dbReference type="NCBI Taxonomy" id="182803"/>
    <lineage>
        <taxon>Eukaryota</taxon>
        <taxon>Metazoa</taxon>
        <taxon>Ecdysozoa</taxon>
        <taxon>Arthropoda</taxon>
        <taxon>Chelicerata</taxon>
        <taxon>Arachnida</taxon>
        <taxon>Araneae</taxon>
        <taxon>Araneomorphae</taxon>
        <taxon>Entelegynae</taxon>
        <taxon>Araneoidea</taxon>
        <taxon>Araneidae</taxon>
        <taxon>Araneus</taxon>
    </lineage>
</organism>
<dbReference type="EMBL" id="BGPR01019840">
    <property type="protein sequence ID" value="GBN83094.1"/>
    <property type="molecule type" value="Genomic_DNA"/>
</dbReference>
<keyword evidence="4" id="KW-1185">Reference proteome</keyword>
<evidence type="ECO:0000313" key="4">
    <source>
        <dbReference type="Proteomes" id="UP000499080"/>
    </source>
</evidence>
<sequence>MDGGASVESGFEHGTLQPYPLDLTTRPPRPSVALE</sequence>
<feature type="non-terminal residue" evidence="3">
    <location>
        <position position="35"/>
    </location>
</feature>
<dbReference type="Proteomes" id="UP000499080">
    <property type="component" value="Unassembled WGS sequence"/>
</dbReference>